<feature type="non-terminal residue" evidence="3">
    <location>
        <position position="258"/>
    </location>
</feature>
<dbReference type="Proteomes" id="UP000838878">
    <property type="component" value="Chromosome 8"/>
</dbReference>
<dbReference type="InterPro" id="IPR005135">
    <property type="entry name" value="Endo/exonuclease/phosphatase"/>
</dbReference>
<evidence type="ECO:0000259" key="1">
    <source>
        <dbReference type="Pfam" id="PF03372"/>
    </source>
</evidence>
<evidence type="ECO:0000313" key="4">
    <source>
        <dbReference type="Proteomes" id="UP000838878"/>
    </source>
</evidence>
<dbReference type="AlphaFoldDB" id="A0A8J9YH05"/>
<sequence>MVQDINRGENHSLKLVSFNCKSLKRSVDSVRSLCGTADVVALQETWLLPFDLSYLSTVHDDFESTGTSAVDTGRGILHGRPHGGVALLWLKNVFTSVTVVKCSSVSDPKDLSPLSPGHFLVGRQLTSLPTPPGDVNGDIRTRYQLIDQLRSHFWDRWSHEYISGLQERTKCRLKKKELKPGDMVVFKEENLPPLKWRLARVHQLYPGSDGVCRVADFITYRGIERRGLNRVCPLPVDDGLESLERTTFQGGQIGNAHH</sequence>
<dbReference type="PANTHER" id="PTHR47331">
    <property type="entry name" value="PHD-TYPE DOMAIN-CONTAINING PROTEIN"/>
    <property type="match status" value="1"/>
</dbReference>
<dbReference type="Pfam" id="PF03372">
    <property type="entry name" value="Exo_endo_phos"/>
    <property type="match status" value="1"/>
</dbReference>
<dbReference type="InterPro" id="IPR040676">
    <property type="entry name" value="DUF5641"/>
</dbReference>
<keyword evidence="4" id="KW-1185">Reference proteome</keyword>
<dbReference type="GO" id="GO:0003824">
    <property type="term" value="F:catalytic activity"/>
    <property type="evidence" value="ECO:0007669"/>
    <property type="project" value="InterPro"/>
</dbReference>
<name>A0A8J9YH05_9NEOP</name>
<dbReference type="Pfam" id="PF18701">
    <property type="entry name" value="DUF5641"/>
    <property type="match status" value="1"/>
</dbReference>
<dbReference type="InterPro" id="IPR036691">
    <property type="entry name" value="Endo/exonu/phosph_ase_sf"/>
</dbReference>
<dbReference type="SUPFAM" id="SSF56219">
    <property type="entry name" value="DNase I-like"/>
    <property type="match status" value="1"/>
</dbReference>
<accession>A0A8J9YH05</accession>
<evidence type="ECO:0008006" key="5">
    <source>
        <dbReference type="Google" id="ProtNLM"/>
    </source>
</evidence>
<proteinExistence type="predicted"/>
<gene>
    <name evidence="3" type="ORF">BINO364_LOCUS15503</name>
</gene>
<reference evidence="3" key="1">
    <citation type="submission" date="2021-12" db="EMBL/GenBank/DDBJ databases">
        <authorList>
            <person name="Martin H S."/>
        </authorList>
    </citation>
    <scope>NUCLEOTIDE SEQUENCE</scope>
</reference>
<feature type="domain" description="Endonuclease/exonuclease/phosphatase" evidence="1">
    <location>
        <begin position="16"/>
        <end position="109"/>
    </location>
</feature>
<protein>
    <recommendedName>
        <fullName evidence="5">DUF5641 domain-containing protein</fullName>
    </recommendedName>
</protein>
<evidence type="ECO:0000259" key="2">
    <source>
        <dbReference type="Pfam" id="PF18701"/>
    </source>
</evidence>
<dbReference type="EMBL" id="OV170228">
    <property type="protein sequence ID" value="CAH0730529.1"/>
    <property type="molecule type" value="Genomic_DNA"/>
</dbReference>
<feature type="domain" description="DUF5641" evidence="2">
    <location>
        <begin position="141"/>
        <end position="234"/>
    </location>
</feature>
<organism evidence="3 4">
    <name type="scientific">Brenthis ino</name>
    <name type="common">lesser marbled fritillary</name>
    <dbReference type="NCBI Taxonomy" id="405034"/>
    <lineage>
        <taxon>Eukaryota</taxon>
        <taxon>Metazoa</taxon>
        <taxon>Ecdysozoa</taxon>
        <taxon>Arthropoda</taxon>
        <taxon>Hexapoda</taxon>
        <taxon>Insecta</taxon>
        <taxon>Pterygota</taxon>
        <taxon>Neoptera</taxon>
        <taxon>Endopterygota</taxon>
        <taxon>Lepidoptera</taxon>
        <taxon>Glossata</taxon>
        <taxon>Ditrysia</taxon>
        <taxon>Papilionoidea</taxon>
        <taxon>Nymphalidae</taxon>
        <taxon>Heliconiinae</taxon>
        <taxon>Argynnini</taxon>
        <taxon>Brenthis</taxon>
    </lineage>
</organism>
<dbReference type="OrthoDB" id="8194935at2759"/>
<evidence type="ECO:0000313" key="3">
    <source>
        <dbReference type="EMBL" id="CAH0730529.1"/>
    </source>
</evidence>